<dbReference type="Proteomes" id="UP001152759">
    <property type="component" value="Chromosome 8"/>
</dbReference>
<name>A0A9P0ALN0_BEMTA</name>
<evidence type="ECO:0000256" key="5">
    <source>
        <dbReference type="SAM" id="Coils"/>
    </source>
</evidence>
<evidence type="ECO:0000256" key="2">
    <source>
        <dbReference type="ARBA" id="ARBA00022771"/>
    </source>
</evidence>
<evidence type="ECO:0000256" key="3">
    <source>
        <dbReference type="ARBA" id="ARBA00022833"/>
    </source>
</evidence>
<reference evidence="8" key="1">
    <citation type="submission" date="2021-12" db="EMBL/GenBank/DDBJ databases">
        <authorList>
            <person name="King R."/>
        </authorList>
    </citation>
    <scope>NUCLEOTIDE SEQUENCE</scope>
</reference>
<dbReference type="EMBL" id="OU963869">
    <property type="protein sequence ID" value="CAH0393985.1"/>
    <property type="molecule type" value="Genomic_DNA"/>
</dbReference>
<dbReference type="AlphaFoldDB" id="A0A9P0ALN0"/>
<feature type="domain" description="RING-type" evidence="7">
    <location>
        <begin position="532"/>
        <end position="573"/>
    </location>
</feature>
<feature type="coiled-coil region" evidence="5">
    <location>
        <begin position="411"/>
        <end position="514"/>
    </location>
</feature>
<dbReference type="PANTHER" id="PTHR12109">
    <property type="entry name" value="RING FINGER PROTEIN 141-RELATED"/>
    <property type="match status" value="1"/>
</dbReference>
<feature type="compositionally biased region" description="Polar residues" evidence="6">
    <location>
        <begin position="85"/>
        <end position="97"/>
    </location>
</feature>
<evidence type="ECO:0000313" key="8">
    <source>
        <dbReference type="EMBL" id="CAH0393985.1"/>
    </source>
</evidence>
<feature type="compositionally biased region" description="Polar residues" evidence="6">
    <location>
        <begin position="367"/>
        <end position="378"/>
    </location>
</feature>
<dbReference type="InterPro" id="IPR013083">
    <property type="entry name" value="Znf_RING/FYVE/PHD"/>
</dbReference>
<proteinExistence type="predicted"/>
<dbReference type="SMART" id="SM00184">
    <property type="entry name" value="RING"/>
    <property type="match status" value="1"/>
</dbReference>
<evidence type="ECO:0000259" key="7">
    <source>
        <dbReference type="PROSITE" id="PS50089"/>
    </source>
</evidence>
<feature type="compositionally biased region" description="Polar residues" evidence="6">
    <location>
        <begin position="150"/>
        <end position="169"/>
    </location>
</feature>
<dbReference type="InterPro" id="IPR047126">
    <property type="entry name" value="RNF141-like"/>
</dbReference>
<organism evidence="8 9">
    <name type="scientific">Bemisia tabaci</name>
    <name type="common">Sweetpotato whitefly</name>
    <name type="synonym">Aleurodes tabaci</name>
    <dbReference type="NCBI Taxonomy" id="7038"/>
    <lineage>
        <taxon>Eukaryota</taxon>
        <taxon>Metazoa</taxon>
        <taxon>Ecdysozoa</taxon>
        <taxon>Arthropoda</taxon>
        <taxon>Hexapoda</taxon>
        <taxon>Insecta</taxon>
        <taxon>Pterygota</taxon>
        <taxon>Neoptera</taxon>
        <taxon>Paraneoptera</taxon>
        <taxon>Hemiptera</taxon>
        <taxon>Sternorrhyncha</taxon>
        <taxon>Aleyrodoidea</taxon>
        <taxon>Aleyrodidae</taxon>
        <taxon>Aleyrodinae</taxon>
        <taxon>Bemisia</taxon>
    </lineage>
</organism>
<keyword evidence="5" id="KW-0175">Coiled coil</keyword>
<accession>A0A9P0ALN0</accession>
<dbReference type="InterPro" id="IPR027370">
    <property type="entry name" value="Znf-RING_euk"/>
</dbReference>
<feature type="region of interest" description="Disordered" evidence="6">
    <location>
        <begin position="363"/>
        <end position="399"/>
    </location>
</feature>
<keyword evidence="1" id="KW-0479">Metal-binding</keyword>
<evidence type="ECO:0000256" key="4">
    <source>
        <dbReference type="PROSITE-ProRule" id="PRU00175"/>
    </source>
</evidence>
<dbReference type="InterPro" id="IPR001841">
    <property type="entry name" value="Znf_RING"/>
</dbReference>
<gene>
    <name evidence="8" type="ORF">BEMITA_LOCUS12333</name>
</gene>
<feature type="region of interest" description="Disordered" evidence="6">
    <location>
        <begin position="185"/>
        <end position="204"/>
    </location>
</feature>
<keyword evidence="3" id="KW-0862">Zinc</keyword>
<sequence length="604" mass="68482">MAAAQECGNQYSLSKKEDTSMRRSGGRGYPKLRGRGNITRGRSRSYSHHGQASYSSPNSSSFRFQNPFFSPDSDPVGTARDLTNFDHSASNSNGFKSQNLVFSPDIDSVGAAHNRLTISDRMATNSKGFKSQNRFFSLDSDVEDTAYSRFTNSDRSSTNSPSFRFQNGWNKKLDSSPKKFKYFPDPYNAGSNTNSDEKPNFPFKNQKFFPEPRNVCWGGDADRNLNNKKHRNFIKATGENSSTTTNANRVTNSSPTSDETPSCSCNDVSLSDLLAALNDKFSEEMNMIESLDSEVTNTWCYIKEIADVGIEDMDLSGFQKQSNFAEENNFAQPSVSRERTASDEIEVLWQEFESLESKLFQKRNGEKNSNLKSKPAKNSQDEQEILKSKPTKNSQDEQEIEGLKTTIGILTTQLQKDKNNFNTKLDKIQNQLEGRIEAINATLKKEREINKELQEKMKRGYEDMIQTIKAEYTTKLDAHKAEKEELAEQLNLQLNLTESLAKEAEDLRTQMESNKRLTLQTIKETLKDNCECSICLGICTKAVITSCGHTFCKRCLEGWQAWRNENQMCPNCRAVCTSSNIYFFNELITQLQLKFPNMDWIPSS</sequence>
<feature type="region of interest" description="Disordered" evidence="6">
    <location>
        <begin position="150"/>
        <end position="170"/>
    </location>
</feature>
<dbReference type="PROSITE" id="PS00518">
    <property type="entry name" value="ZF_RING_1"/>
    <property type="match status" value="1"/>
</dbReference>
<dbReference type="PROSITE" id="PS50089">
    <property type="entry name" value="ZF_RING_2"/>
    <property type="match status" value="1"/>
</dbReference>
<keyword evidence="2 4" id="KW-0863">Zinc-finger</keyword>
<evidence type="ECO:0000313" key="9">
    <source>
        <dbReference type="Proteomes" id="UP001152759"/>
    </source>
</evidence>
<protein>
    <recommendedName>
        <fullName evidence="7">RING-type domain-containing protein</fullName>
    </recommendedName>
</protein>
<evidence type="ECO:0000256" key="6">
    <source>
        <dbReference type="SAM" id="MobiDB-lite"/>
    </source>
</evidence>
<feature type="region of interest" description="Disordered" evidence="6">
    <location>
        <begin position="234"/>
        <end position="262"/>
    </location>
</feature>
<feature type="region of interest" description="Disordered" evidence="6">
    <location>
        <begin position="1"/>
        <end position="97"/>
    </location>
</feature>
<keyword evidence="9" id="KW-1185">Reference proteome</keyword>
<feature type="compositionally biased region" description="Polar residues" evidence="6">
    <location>
        <begin position="238"/>
        <end position="262"/>
    </location>
</feature>
<dbReference type="Gene3D" id="3.30.40.10">
    <property type="entry name" value="Zinc/RING finger domain, C3HC4 (zinc finger)"/>
    <property type="match status" value="1"/>
</dbReference>
<dbReference type="InterPro" id="IPR017907">
    <property type="entry name" value="Znf_RING_CS"/>
</dbReference>
<dbReference type="Pfam" id="PF13445">
    <property type="entry name" value="zf-RING_UBOX"/>
    <property type="match status" value="1"/>
</dbReference>
<dbReference type="SUPFAM" id="SSF57850">
    <property type="entry name" value="RING/U-box"/>
    <property type="match status" value="1"/>
</dbReference>
<evidence type="ECO:0000256" key="1">
    <source>
        <dbReference type="ARBA" id="ARBA00022723"/>
    </source>
</evidence>
<dbReference type="GO" id="GO:0008270">
    <property type="term" value="F:zinc ion binding"/>
    <property type="evidence" value="ECO:0007669"/>
    <property type="project" value="UniProtKB-KW"/>
</dbReference>
<feature type="compositionally biased region" description="Low complexity" evidence="6">
    <location>
        <begin position="53"/>
        <end position="71"/>
    </location>
</feature>